<keyword evidence="5" id="KW-0808">Transferase</keyword>
<keyword evidence="9" id="KW-0464">Manganese</keyword>
<dbReference type="FunFam" id="3.90.550.10:FF:000092">
    <property type="entry name" value="Glycogenin 2"/>
    <property type="match status" value="1"/>
</dbReference>
<evidence type="ECO:0000256" key="7">
    <source>
        <dbReference type="ARBA" id="ARBA00023056"/>
    </source>
</evidence>
<evidence type="ECO:0000256" key="8">
    <source>
        <dbReference type="ARBA" id="ARBA00023180"/>
    </source>
</evidence>
<accession>A0ABD0Y9C1</accession>
<sequence>MPAAADQAYVTLATTDSYCMGALVVGQCLRRHGTTRHTVVMVSPNVSRQARAALGQVFDHVLVVDVLDSGDWAHLYWLGRPELGVTFTKIHCWTLTQYRKCVFLDADILVLCNVDELFEREELSAAPDPGWPDCFNSGVFVFRPSLDTHARLLEHARYHGSFDGGDQGLLNTFFSDWAVKDIKKHLPFVYNLSANTMYTYLPAYQQYGHNAKIVHFVGLVKPWNLCSASQTSLPINSQLEEFVYQCPSQQQSPGCGERPKGTEDRALLIDDFTEPLLREVTLGTDQRPDPPRQLRETHTKPEDVSTVKDGGAKHNAPGPIEEHEPERRWLWEEGHIDYLGKDSFDNIQKKLDRFLD</sequence>
<evidence type="ECO:0000256" key="4">
    <source>
        <dbReference type="ARBA" id="ARBA00022490"/>
    </source>
</evidence>
<evidence type="ECO:0000313" key="17">
    <source>
        <dbReference type="EMBL" id="KAL1021832.1"/>
    </source>
</evidence>
<dbReference type="Proteomes" id="UP001557470">
    <property type="component" value="Unassembled WGS sequence"/>
</dbReference>
<dbReference type="EC" id="2.4.1.186" evidence="11"/>
<feature type="region of interest" description="Disordered" evidence="16">
    <location>
        <begin position="280"/>
        <end position="327"/>
    </location>
</feature>
<comment type="function">
    <text evidence="14">Glycogenin participates in the glycogen biosynthetic process along with glycogen synthase and glycogen branching enzyme. It catalyzes the formation of a short alpha (1,4)-glucosyl chain covalently attached via a glucose 1-O-tyrosyl linkage to internal tyrosine residues and these chains act as primers for the elongation reaction catalyzed by glycogen synthase.</text>
</comment>
<name>A0ABD0Y9C1_UMBPY</name>
<dbReference type="GO" id="GO:0008466">
    <property type="term" value="F:glycogenin glucosyltransferase activity"/>
    <property type="evidence" value="ECO:0007669"/>
    <property type="project" value="UniProtKB-EC"/>
</dbReference>
<keyword evidence="7" id="KW-0320">Glycogen biosynthesis</keyword>
<evidence type="ECO:0000256" key="5">
    <source>
        <dbReference type="ARBA" id="ARBA00022679"/>
    </source>
</evidence>
<comment type="catalytic activity">
    <reaction evidence="12">
        <text>[1,4-alpha-D-glucosyl](n)-L-tyrosyl-[glycogenin] + UDP-alpha-D-glucose = [1,4-alpha-D-glucosyl](n+1)-L-tyrosyl-[glycogenin] + UDP + H(+)</text>
        <dbReference type="Rhea" id="RHEA:56560"/>
        <dbReference type="Rhea" id="RHEA-COMP:14606"/>
        <dbReference type="Rhea" id="RHEA-COMP:14607"/>
        <dbReference type="ChEBI" id="CHEBI:15378"/>
        <dbReference type="ChEBI" id="CHEBI:58223"/>
        <dbReference type="ChEBI" id="CHEBI:58885"/>
        <dbReference type="ChEBI" id="CHEBI:140574"/>
        <dbReference type="EC" id="2.4.1.186"/>
    </reaction>
    <physiologicalReaction direction="left-to-right" evidence="12">
        <dbReference type="Rhea" id="RHEA:56561"/>
    </physiologicalReaction>
</comment>
<evidence type="ECO:0000256" key="10">
    <source>
        <dbReference type="ARBA" id="ARBA00038162"/>
    </source>
</evidence>
<dbReference type="InterPro" id="IPR029044">
    <property type="entry name" value="Nucleotide-diphossugar_trans"/>
</dbReference>
<evidence type="ECO:0000256" key="15">
    <source>
        <dbReference type="ARBA" id="ARBA00057883"/>
    </source>
</evidence>
<comment type="pathway">
    <text evidence="3">Glycan biosynthesis; glycogen biosynthesis.</text>
</comment>
<keyword evidence="18" id="KW-1185">Reference proteome</keyword>
<dbReference type="InterPro" id="IPR002495">
    <property type="entry name" value="Glyco_trans_8"/>
</dbReference>
<evidence type="ECO:0000256" key="16">
    <source>
        <dbReference type="SAM" id="MobiDB-lite"/>
    </source>
</evidence>
<evidence type="ECO:0000256" key="14">
    <source>
        <dbReference type="ARBA" id="ARBA00049637"/>
    </source>
</evidence>
<evidence type="ECO:0000256" key="13">
    <source>
        <dbReference type="ARBA" id="ARBA00047924"/>
    </source>
</evidence>
<comment type="similarity">
    <text evidence="10">Belongs to the glycosyltransferase 8 family. Glycogenin subfamily.</text>
</comment>
<evidence type="ECO:0000256" key="3">
    <source>
        <dbReference type="ARBA" id="ARBA00004964"/>
    </source>
</evidence>
<dbReference type="GO" id="GO:0005737">
    <property type="term" value="C:cytoplasm"/>
    <property type="evidence" value="ECO:0007669"/>
    <property type="project" value="UniProtKB-SubCell"/>
</dbReference>
<proteinExistence type="inferred from homology"/>
<evidence type="ECO:0000256" key="1">
    <source>
        <dbReference type="ARBA" id="ARBA00001936"/>
    </source>
</evidence>
<evidence type="ECO:0000256" key="9">
    <source>
        <dbReference type="ARBA" id="ARBA00023211"/>
    </source>
</evidence>
<dbReference type="EMBL" id="JAGEUA010000001">
    <property type="protein sequence ID" value="KAL1021832.1"/>
    <property type="molecule type" value="Genomic_DNA"/>
</dbReference>
<gene>
    <name evidence="17" type="ORF">UPYG_G00018620</name>
</gene>
<keyword evidence="6" id="KW-0479">Metal-binding</keyword>
<comment type="catalytic activity">
    <reaction evidence="13">
        <text>L-tyrosyl-[glycogenin] + UDP-alpha-D-glucose = alpha-D-glucosyl-L-tyrosyl-[glycogenin] + UDP + H(+)</text>
        <dbReference type="Rhea" id="RHEA:23360"/>
        <dbReference type="Rhea" id="RHEA-COMP:14604"/>
        <dbReference type="Rhea" id="RHEA-COMP:14605"/>
        <dbReference type="ChEBI" id="CHEBI:15378"/>
        <dbReference type="ChEBI" id="CHEBI:46858"/>
        <dbReference type="ChEBI" id="CHEBI:58223"/>
        <dbReference type="ChEBI" id="CHEBI:58885"/>
        <dbReference type="ChEBI" id="CHEBI:140573"/>
        <dbReference type="EC" id="2.4.1.186"/>
    </reaction>
    <physiologicalReaction direction="left-to-right" evidence="13">
        <dbReference type="Rhea" id="RHEA:23361"/>
    </physiologicalReaction>
</comment>
<dbReference type="Pfam" id="PF01501">
    <property type="entry name" value="Glyco_transf_8"/>
    <property type="match status" value="1"/>
</dbReference>
<evidence type="ECO:0000256" key="6">
    <source>
        <dbReference type="ARBA" id="ARBA00022723"/>
    </source>
</evidence>
<reference evidence="17 18" key="1">
    <citation type="submission" date="2024-06" db="EMBL/GenBank/DDBJ databases">
        <authorList>
            <person name="Pan Q."/>
            <person name="Wen M."/>
            <person name="Jouanno E."/>
            <person name="Zahm M."/>
            <person name="Klopp C."/>
            <person name="Cabau C."/>
            <person name="Louis A."/>
            <person name="Berthelot C."/>
            <person name="Parey E."/>
            <person name="Roest Crollius H."/>
            <person name="Montfort J."/>
            <person name="Robinson-Rechavi M."/>
            <person name="Bouchez O."/>
            <person name="Lampietro C."/>
            <person name="Lopez Roques C."/>
            <person name="Donnadieu C."/>
            <person name="Postlethwait J."/>
            <person name="Bobe J."/>
            <person name="Verreycken H."/>
            <person name="Guiguen Y."/>
        </authorList>
    </citation>
    <scope>NUCLEOTIDE SEQUENCE [LARGE SCALE GENOMIC DNA]</scope>
    <source>
        <strain evidence="17">Up_M1</strain>
        <tissue evidence="17">Testis</tissue>
    </source>
</reference>
<dbReference type="GO" id="GO:0046872">
    <property type="term" value="F:metal ion binding"/>
    <property type="evidence" value="ECO:0007669"/>
    <property type="project" value="UniProtKB-KW"/>
</dbReference>
<evidence type="ECO:0000313" key="18">
    <source>
        <dbReference type="Proteomes" id="UP001557470"/>
    </source>
</evidence>
<comment type="function">
    <text evidence="15">Self-glucosylating initiator of glycogen synthesis. It catalyzes the formation of a short alpha (1,4)-glucosyl chain covalently attached via a glucose 1-O-tyrosyl linkage to internal tyrosine residues and these chains act as primers for the elongation reaction catalyzed by glycogen synthase.</text>
</comment>
<dbReference type="PANTHER" id="PTHR11183">
    <property type="entry name" value="GLYCOGENIN SUBFAMILY MEMBER"/>
    <property type="match status" value="1"/>
</dbReference>
<dbReference type="GO" id="GO:0005978">
    <property type="term" value="P:glycogen biosynthetic process"/>
    <property type="evidence" value="ECO:0007669"/>
    <property type="project" value="UniProtKB-KW"/>
</dbReference>
<evidence type="ECO:0000256" key="12">
    <source>
        <dbReference type="ARBA" id="ARBA00047374"/>
    </source>
</evidence>
<protein>
    <recommendedName>
        <fullName evidence="11">glycogenin glucosyltransferase</fullName>
        <ecNumber evidence="11">2.4.1.186</ecNumber>
    </recommendedName>
</protein>
<dbReference type="Gene3D" id="3.90.550.10">
    <property type="entry name" value="Spore Coat Polysaccharide Biosynthesis Protein SpsA, Chain A"/>
    <property type="match status" value="1"/>
</dbReference>
<dbReference type="InterPro" id="IPR050587">
    <property type="entry name" value="GNT1/Glycosyltrans_8"/>
</dbReference>
<dbReference type="SUPFAM" id="SSF53448">
    <property type="entry name" value="Nucleotide-diphospho-sugar transferases"/>
    <property type="match status" value="1"/>
</dbReference>
<comment type="caution">
    <text evidence="17">The sequence shown here is derived from an EMBL/GenBank/DDBJ whole genome shotgun (WGS) entry which is preliminary data.</text>
</comment>
<comment type="subcellular location">
    <subcellularLocation>
        <location evidence="2">Cytoplasm</location>
    </subcellularLocation>
</comment>
<dbReference type="CDD" id="cd02537">
    <property type="entry name" value="GT8_Glycogenin"/>
    <property type="match status" value="1"/>
</dbReference>
<feature type="compositionally biased region" description="Basic and acidic residues" evidence="16">
    <location>
        <begin position="286"/>
        <end position="312"/>
    </location>
</feature>
<comment type="cofactor">
    <cofactor evidence="1">
        <name>Mn(2+)</name>
        <dbReference type="ChEBI" id="CHEBI:29035"/>
    </cofactor>
</comment>
<keyword evidence="4" id="KW-0963">Cytoplasm</keyword>
<dbReference type="AlphaFoldDB" id="A0ABD0Y9C1"/>
<evidence type="ECO:0000256" key="11">
    <source>
        <dbReference type="ARBA" id="ARBA00038934"/>
    </source>
</evidence>
<organism evidence="17 18">
    <name type="scientific">Umbra pygmaea</name>
    <name type="common">Eastern mudminnow</name>
    <dbReference type="NCBI Taxonomy" id="75934"/>
    <lineage>
        <taxon>Eukaryota</taxon>
        <taxon>Metazoa</taxon>
        <taxon>Chordata</taxon>
        <taxon>Craniata</taxon>
        <taxon>Vertebrata</taxon>
        <taxon>Euteleostomi</taxon>
        <taxon>Actinopterygii</taxon>
        <taxon>Neopterygii</taxon>
        <taxon>Teleostei</taxon>
        <taxon>Protacanthopterygii</taxon>
        <taxon>Esociformes</taxon>
        <taxon>Umbridae</taxon>
        <taxon>Umbra</taxon>
    </lineage>
</organism>
<evidence type="ECO:0000256" key="2">
    <source>
        <dbReference type="ARBA" id="ARBA00004496"/>
    </source>
</evidence>
<keyword evidence="8" id="KW-0325">Glycoprotein</keyword>